<keyword evidence="5" id="KW-1185">Reference proteome</keyword>
<dbReference type="EMBL" id="BAAAOB010000001">
    <property type="protein sequence ID" value="GAA1788348.1"/>
    <property type="molecule type" value="Genomic_DNA"/>
</dbReference>
<name>A0ABP4XQZ6_9MICO</name>
<evidence type="ECO:0000259" key="3">
    <source>
        <dbReference type="Pfam" id="PF09084"/>
    </source>
</evidence>
<feature type="signal peptide" evidence="2">
    <location>
        <begin position="1"/>
        <end position="33"/>
    </location>
</feature>
<dbReference type="SUPFAM" id="SSF53850">
    <property type="entry name" value="Periplasmic binding protein-like II"/>
    <property type="match status" value="1"/>
</dbReference>
<gene>
    <name evidence="4" type="ORF">GCM10009768_16730</name>
</gene>
<dbReference type="PANTHER" id="PTHR30024">
    <property type="entry name" value="ALIPHATIC SULFONATES-BINDING PROTEIN-RELATED"/>
    <property type="match status" value="1"/>
</dbReference>
<accession>A0ABP4XQZ6</accession>
<feature type="domain" description="SsuA/THI5-like" evidence="3">
    <location>
        <begin position="101"/>
        <end position="275"/>
    </location>
</feature>
<feature type="compositionally biased region" description="Low complexity" evidence="1">
    <location>
        <begin position="35"/>
        <end position="47"/>
    </location>
</feature>
<comment type="caution">
    <text evidence="4">The sequence shown here is derived from an EMBL/GenBank/DDBJ whole genome shotgun (WGS) entry which is preliminary data.</text>
</comment>
<evidence type="ECO:0000256" key="1">
    <source>
        <dbReference type="SAM" id="MobiDB-lite"/>
    </source>
</evidence>
<keyword evidence="2" id="KW-0732">Signal</keyword>
<proteinExistence type="predicted"/>
<dbReference type="Proteomes" id="UP001500851">
    <property type="component" value="Unassembled WGS sequence"/>
</dbReference>
<feature type="chain" id="PRO_5047357431" evidence="2">
    <location>
        <begin position="34"/>
        <end position="346"/>
    </location>
</feature>
<dbReference type="InterPro" id="IPR015168">
    <property type="entry name" value="SsuA/THI5"/>
</dbReference>
<evidence type="ECO:0000313" key="5">
    <source>
        <dbReference type="Proteomes" id="UP001500851"/>
    </source>
</evidence>
<reference evidence="5" key="1">
    <citation type="journal article" date="2019" name="Int. J. Syst. Evol. Microbiol.">
        <title>The Global Catalogue of Microorganisms (GCM) 10K type strain sequencing project: providing services to taxonomists for standard genome sequencing and annotation.</title>
        <authorList>
            <consortium name="The Broad Institute Genomics Platform"/>
            <consortium name="The Broad Institute Genome Sequencing Center for Infectious Disease"/>
            <person name="Wu L."/>
            <person name="Ma J."/>
        </authorList>
    </citation>
    <scope>NUCLEOTIDE SEQUENCE [LARGE SCALE GENOMIC DNA]</scope>
    <source>
        <strain evidence="5">JCM 14736</strain>
    </source>
</reference>
<dbReference type="PROSITE" id="PS51257">
    <property type="entry name" value="PROKAR_LIPOPROTEIN"/>
    <property type="match status" value="1"/>
</dbReference>
<dbReference type="CDD" id="cd01008">
    <property type="entry name" value="PBP2_NrtA_SsuA_CpmA_like"/>
    <property type="match status" value="1"/>
</dbReference>
<dbReference type="RefSeq" id="WP_344031340.1">
    <property type="nucleotide sequence ID" value="NZ_BAAAOB010000001.1"/>
</dbReference>
<protein>
    <submittedName>
        <fullName evidence="4">Aliphatic sulfonate ABC transporter substrate-binding protein</fullName>
    </submittedName>
</protein>
<sequence>MKTTSRTLLRAGAAALIIATTAMLAACSSSASALESGAKSDGGSTSKDSSESYTLRVTDPGNSGWLAVAKHDGTLEQALGPLGATVDWVPAKGAVSANLPLFSTGELQVSEGAFTPVVGAAAKEAPIRIGAVLDTETAGDDSGIIATKASGARAVADLRGKTVAVNPAGKGEYIVFQALAQAGIAPSEVTLKYLQPADALAAFASGKVDAISTFGDFFRQAKATGTIVATEHDIDSQDREIILFTTDLLKERPDIAKAVVQAATPLVADRAKHPERFVNVFEKTGPRALTGDALAWQLEVNRSRPAVLRLPTPQDRTRVQSIADLFAKNGVIPKGVQANGLIADLG</sequence>
<dbReference type="Pfam" id="PF09084">
    <property type="entry name" value="NMT1"/>
    <property type="match status" value="1"/>
</dbReference>
<evidence type="ECO:0000256" key="2">
    <source>
        <dbReference type="SAM" id="SignalP"/>
    </source>
</evidence>
<organism evidence="4 5">
    <name type="scientific">Leucobacter iarius</name>
    <dbReference type="NCBI Taxonomy" id="333963"/>
    <lineage>
        <taxon>Bacteria</taxon>
        <taxon>Bacillati</taxon>
        <taxon>Actinomycetota</taxon>
        <taxon>Actinomycetes</taxon>
        <taxon>Micrococcales</taxon>
        <taxon>Microbacteriaceae</taxon>
        <taxon>Leucobacter</taxon>
    </lineage>
</organism>
<dbReference type="Gene3D" id="3.40.190.10">
    <property type="entry name" value="Periplasmic binding protein-like II"/>
    <property type="match status" value="2"/>
</dbReference>
<evidence type="ECO:0000313" key="4">
    <source>
        <dbReference type="EMBL" id="GAA1788348.1"/>
    </source>
</evidence>
<feature type="region of interest" description="Disordered" evidence="1">
    <location>
        <begin position="35"/>
        <end position="54"/>
    </location>
</feature>